<evidence type="ECO:0000256" key="1">
    <source>
        <dbReference type="SAM" id="Phobius"/>
    </source>
</evidence>
<keyword evidence="1" id="KW-0812">Transmembrane</keyword>
<sequence length="83" mass="9385">MNPVYDAFEQGAGFSVVEFAQMVAIIGMILITAWVLWVGWSVFRGLKNLKTDKVKLNTAMLRAMIIWLIINFILFTGVFTVNT</sequence>
<organism evidence="2 3">
    <name type="scientific">Photobacterium frigidiphilum</name>
    <dbReference type="NCBI Taxonomy" id="264736"/>
    <lineage>
        <taxon>Bacteria</taxon>
        <taxon>Pseudomonadati</taxon>
        <taxon>Pseudomonadota</taxon>
        <taxon>Gammaproteobacteria</taxon>
        <taxon>Vibrionales</taxon>
        <taxon>Vibrionaceae</taxon>
        <taxon>Photobacterium</taxon>
    </lineage>
</organism>
<dbReference type="RefSeq" id="WP_107244514.1">
    <property type="nucleotide sequence ID" value="NZ_PYMJ01000027.1"/>
</dbReference>
<keyword evidence="1" id="KW-1133">Transmembrane helix</keyword>
<keyword evidence="3" id="KW-1185">Reference proteome</keyword>
<dbReference type="EMBL" id="PYMJ01000027">
    <property type="protein sequence ID" value="PSU45753.1"/>
    <property type="molecule type" value="Genomic_DNA"/>
</dbReference>
<dbReference type="Pfam" id="PF11660">
    <property type="entry name" value="DUF3262"/>
    <property type="match status" value="1"/>
</dbReference>
<protein>
    <submittedName>
        <fullName evidence="2">TIGR03758 family integrating conjugative element protein</fullName>
    </submittedName>
</protein>
<reference evidence="2 3" key="1">
    <citation type="submission" date="2018-01" db="EMBL/GenBank/DDBJ databases">
        <title>Whole genome sequencing of Histamine producing bacteria.</title>
        <authorList>
            <person name="Butler K."/>
        </authorList>
    </citation>
    <scope>NUCLEOTIDE SEQUENCE [LARGE SCALE GENOMIC DNA]</scope>
    <source>
        <strain evidence="2 3">JCM 12947</strain>
    </source>
</reference>
<dbReference type="Proteomes" id="UP000240987">
    <property type="component" value="Unassembled WGS sequence"/>
</dbReference>
<keyword evidence="1" id="KW-0472">Membrane</keyword>
<dbReference type="InterPro" id="IPR021676">
    <property type="entry name" value="DUF3262"/>
</dbReference>
<comment type="caution">
    <text evidence="2">The sequence shown here is derived from an EMBL/GenBank/DDBJ whole genome shotgun (WGS) entry which is preliminary data.</text>
</comment>
<name>A0A2T3JAA4_9GAMM</name>
<feature type="transmembrane region" description="Helical" evidence="1">
    <location>
        <begin position="64"/>
        <end position="81"/>
    </location>
</feature>
<proteinExistence type="predicted"/>
<dbReference type="OrthoDB" id="5887650at2"/>
<feature type="transmembrane region" description="Helical" evidence="1">
    <location>
        <begin position="20"/>
        <end position="43"/>
    </location>
</feature>
<accession>A0A2T3JAA4</accession>
<dbReference type="AlphaFoldDB" id="A0A2T3JAA4"/>
<gene>
    <name evidence="2" type="ORF">C9J12_21155</name>
</gene>
<evidence type="ECO:0000313" key="3">
    <source>
        <dbReference type="Proteomes" id="UP000240987"/>
    </source>
</evidence>
<evidence type="ECO:0000313" key="2">
    <source>
        <dbReference type="EMBL" id="PSU45753.1"/>
    </source>
</evidence>